<dbReference type="HOGENOM" id="CLU_1534875_0_0_1"/>
<name>J3MTW9_ORYBR</name>
<dbReference type="Proteomes" id="UP000006038">
    <property type="component" value="Chromosome 8"/>
</dbReference>
<dbReference type="AlphaFoldDB" id="J3MTW9"/>
<accession>J3MTW9</accession>
<feature type="compositionally biased region" description="Basic residues" evidence="1">
    <location>
        <begin position="166"/>
        <end position="175"/>
    </location>
</feature>
<feature type="compositionally biased region" description="Low complexity" evidence="1">
    <location>
        <begin position="26"/>
        <end position="38"/>
    </location>
</feature>
<feature type="compositionally biased region" description="Pro residues" evidence="1">
    <location>
        <begin position="73"/>
        <end position="85"/>
    </location>
</feature>
<dbReference type="Gramene" id="OB08G25500.1">
    <property type="protein sequence ID" value="OB08G25500.1"/>
    <property type="gene ID" value="OB08G25500"/>
</dbReference>
<keyword evidence="3" id="KW-1185">Reference proteome</keyword>
<feature type="region of interest" description="Disordered" evidence="1">
    <location>
        <begin position="1"/>
        <end position="175"/>
    </location>
</feature>
<feature type="compositionally biased region" description="Pro residues" evidence="1">
    <location>
        <begin position="1"/>
        <end position="18"/>
    </location>
</feature>
<proteinExistence type="predicted"/>
<dbReference type="OMA" id="ADACCCR"/>
<sequence>MRPPPARPTALPCPPPPPRRFRRGHTTAPPAHNTPTAPKNRLRERVAARGPLTRVTLPARTQAAASGANDAMRPPPPPPPPTPPPPHKKPAYASVSRPGDPSRASRCPRARRQKQAAQTTPCAPPPPRLPARLAVPTHPRHQSTGRLSGLHHTHPSPPMSCSPAGHRSRTQNRAN</sequence>
<evidence type="ECO:0000256" key="1">
    <source>
        <dbReference type="SAM" id="MobiDB-lite"/>
    </source>
</evidence>
<reference evidence="2" key="1">
    <citation type="journal article" date="2013" name="Nat. Commun.">
        <title>Whole-genome sequencing of Oryza brachyantha reveals mechanisms underlying Oryza genome evolution.</title>
        <authorList>
            <person name="Chen J."/>
            <person name="Huang Q."/>
            <person name="Gao D."/>
            <person name="Wang J."/>
            <person name="Lang Y."/>
            <person name="Liu T."/>
            <person name="Li B."/>
            <person name="Bai Z."/>
            <person name="Luis Goicoechea J."/>
            <person name="Liang C."/>
            <person name="Chen C."/>
            <person name="Zhang W."/>
            <person name="Sun S."/>
            <person name="Liao Y."/>
            <person name="Zhang X."/>
            <person name="Yang L."/>
            <person name="Song C."/>
            <person name="Wang M."/>
            <person name="Shi J."/>
            <person name="Liu G."/>
            <person name="Liu J."/>
            <person name="Zhou H."/>
            <person name="Zhou W."/>
            <person name="Yu Q."/>
            <person name="An N."/>
            <person name="Chen Y."/>
            <person name="Cai Q."/>
            <person name="Wang B."/>
            <person name="Liu B."/>
            <person name="Min J."/>
            <person name="Huang Y."/>
            <person name="Wu H."/>
            <person name="Li Z."/>
            <person name="Zhang Y."/>
            <person name="Yin Y."/>
            <person name="Song W."/>
            <person name="Jiang J."/>
            <person name="Jackson S.A."/>
            <person name="Wing R.A."/>
            <person name="Wang J."/>
            <person name="Chen M."/>
        </authorList>
    </citation>
    <scope>NUCLEOTIDE SEQUENCE [LARGE SCALE GENOMIC DNA]</scope>
    <source>
        <strain evidence="2">cv. IRGC 101232</strain>
    </source>
</reference>
<evidence type="ECO:0000313" key="3">
    <source>
        <dbReference type="Proteomes" id="UP000006038"/>
    </source>
</evidence>
<feature type="compositionally biased region" description="Basic residues" evidence="1">
    <location>
        <begin position="138"/>
        <end position="154"/>
    </location>
</feature>
<protein>
    <submittedName>
        <fullName evidence="2">Uncharacterized protein</fullName>
    </submittedName>
</protein>
<reference evidence="2" key="2">
    <citation type="submission" date="2013-04" db="UniProtKB">
        <authorList>
            <consortium name="EnsemblPlants"/>
        </authorList>
    </citation>
    <scope>IDENTIFICATION</scope>
</reference>
<evidence type="ECO:0000313" key="2">
    <source>
        <dbReference type="EnsemblPlants" id="OB08G25500.1"/>
    </source>
</evidence>
<dbReference type="EnsemblPlants" id="OB08G25500.1">
    <property type="protein sequence ID" value="OB08G25500.1"/>
    <property type="gene ID" value="OB08G25500"/>
</dbReference>
<organism evidence="2">
    <name type="scientific">Oryza brachyantha</name>
    <name type="common">malo sina</name>
    <dbReference type="NCBI Taxonomy" id="4533"/>
    <lineage>
        <taxon>Eukaryota</taxon>
        <taxon>Viridiplantae</taxon>
        <taxon>Streptophyta</taxon>
        <taxon>Embryophyta</taxon>
        <taxon>Tracheophyta</taxon>
        <taxon>Spermatophyta</taxon>
        <taxon>Magnoliopsida</taxon>
        <taxon>Liliopsida</taxon>
        <taxon>Poales</taxon>
        <taxon>Poaceae</taxon>
        <taxon>BOP clade</taxon>
        <taxon>Oryzoideae</taxon>
        <taxon>Oryzeae</taxon>
        <taxon>Oryzinae</taxon>
        <taxon>Oryza</taxon>
    </lineage>
</organism>